<dbReference type="AlphaFoldDB" id="A0A9X2HEP3"/>
<evidence type="ECO:0000256" key="1">
    <source>
        <dbReference type="ARBA" id="ARBA00004141"/>
    </source>
</evidence>
<evidence type="ECO:0000256" key="2">
    <source>
        <dbReference type="ARBA" id="ARBA00006143"/>
    </source>
</evidence>
<evidence type="ECO:0000256" key="5">
    <source>
        <dbReference type="ARBA" id="ARBA00022989"/>
    </source>
</evidence>
<organism evidence="9 10">
    <name type="scientific">Aurantimonas marianensis</name>
    <dbReference type="NCBI Taxonomy" id="2920428"/>
    <lineage>
        <taxon>Bacteria</taxon>
        <taxon>Pseudomonadati</taxon>
        <taxon>Pseudomonadota</taxon>
        <taxon>Alphaproteobacteria</taxon>
        <taxon>Hyphomicrobiales</taxon>
        <taxon>Aurantimonadaceae</taxon>
        <taxon>Aurantimonas</taxon>
    </lineage>
</organism>
<proteinExistence type="inferred from homology"/>
<evidence type="ECO:0000256" key="4">
    <source>
        <dbReference type="ARBA" id="ARBA00022748"/>
    </source>
</evidence>
<dbReference type="InterPro" id="IPR051790">
    <property type="entry name" value="Cytochrome_c-biogenesis_DsbD"/>
</dbReference>
<feature type="domain" description="Cytochrome C biogenesis protein transmembrane" evidence="8">
    <location>
        <begin position="11"/>
        <end position="205"/>
    </location>
</feature>
<sequence>MLAELSYPTAVFAGALSFLSPCVLPLVPPYLCYMAGVSADELRAGPQLGSTRYTRLIATSLVFVLGFSTVFVALGAGASTIGQVLRQNLDWLGIVAGVAIIIMGLNFLGVFRLSFLSKEARLTAPDKPRSVVGAYLMGLAFAFGWTPCIGPVLGAILGLAGAKGTVGEGALMLSFYSAGLGVPFILAATFSGAFFRWMNGFKAHLATVEKAMGGLLVVTGVLFLTGSMQAMSFWLLENFPVLQTIG</sequence>
<feature type="transmembrane region" description="Helical" evidence="7">
    <location>
        <begin position="132"/>
        <end position="161"/>
    </location>
</feature>
<accession>A0A9X2HEP3</accession>
<feature type="transmembrane region" description="Helical" evidence="7">
    <location>
        <begin position="215"/>
        <end position="236"/>
    </location>
</feature>
<feature type="transmembrane region" description="Helical" evidence="7">
    <location>
        <begin position="173"/>
        <end position="195"/>
    </location>
</feature>
<keyword evidence="4" id="KW-0201">Cytochrome c-type biogenesis</keyword>
<feature type="transmembrane region" description="Helical" evidence="7">
    <location>
        <begin position="91"/>
        <end position="111"/>
    </location>
</feature>
<protein>
    <submittedName>
        <fullName evidence="9">Cytochrome c biogenesis protein CcdA</fullName>
    </submittedName>
</protein>
<comment type="caution">
    <text evidence="9">The sequence shown here is derived from an EMBL/GenBank/DDBJ whole genome shotgun (WGS) entry which is preliminary data.</text>
</comment>
<name>A0A9X2HEP3_9HYPH</name>
<dbReference type="PANTHER" id="PTHR31272">
    <property type="entry name" value="CYTOCHROME C-TYPE BIOGENESIS PROTEIN HI_1454-RELATED"/>
    <property type="match status" value="1"/>
</dbReference>
<keyword evidence="10" id="KW-1185">Reference proteome</keyword>
<dbReference type="InterPro" id="IPR003834">
    <property type="entry name" value="Cyt_c_assmbl_TM_dom"/>
</dbReference>
<dbReference type="PANTHER" id="PTHR31272:SF4">
    <property type="entry name" value="CYTOCHROME C-TYPE BIOGENESIS PROTEIN HI_1454-RELATED"/>
    <property type="match status" value="1"/>
</dbReference>
<evidence type="ECO:0000256" key="7">
    <source>
        <dbReference type="SAM" id="Phobius"/>
    </source>
</evidence>
<dbReference type="EMBL" id="JALHBS010000059">
    <property type="protein sequence ID" value="MCP3055619.1"/>
    <property type="molecule type" value="Genomic_DNA"/>
</dbReference>
<evidence type="ECO:0000259" key="8">
    <source>
        <dbReference type="Pfam" id="PF02683"/>
    </source>
</evidence>
<dbReference type="Proteomes" id="UP001155220">
    <property type="component" value="Unassembled WGS sequence"/>
</dbReference>
<feature type="transmembrane region" description="Helical" evidence="7">
    <location>
        <begin position="56"/>
        <end position="79"/>
    </location>
</feature>
<feature type="transmembrane region" description="Helical" evidence="7">
    <location>
        <begin position="12"/>
        <end position="35"/>
    </location>
</feature>
<reference evidence="9" key="1">
    <citation type="submission" date="2022-03" db="EMBL/GenBank/DDBJ databases">
        <title>Aurantimonas Liuensis sp. Nov., isolated from the hadal seawater of the Mariana Trench.</title>
        <authorList>
            <person name="Liu R."/>
        </authorList>
    </citation>
    <scope>NUCLEOTIDE SEQUENCE</scope>
    <source>
        <strain evidence="9">LRZ36</strain>
    </source>
</reference>
<keyword evidence="5 7" id="KW-1133">Transmembrane helix</keyword>
<dbReference type="RefSeq" id="WP_253964466.1">
    <property type="nucleotide sequence ID" value="NZ_JALHBS010000059.1"/>
</dbReference>
<dbReference type="GO" id="GO:0016020">
    <property type="term" value="C:membrane"/>
    <property type="evidence" value="ECO:0007669"/>
    <property type="project" value="UniProtKB-SubCell"/>
</dbReference>
<evidence type="ECO:0000256" key="6">
    <source>
        <dbReference type="ARBA" id="ARBA00023136"/>
    </source>
</evidence>
<evidence type="ECO:0000256" key="3">
    <source>
        <dbReference type="ARBA" id="ARBA00022692"/>
    </source>
</evidence>
<comment type="subcellular location">
    <subcellularLocation>
        <location evidence="1">Membrane</location>
        <topology evidence="1">Multi-pass membrane protein</topology>
    </subcellularLocation>
</comment>
<dbReference type="Pfam" id="PF02683">
    <property type="entry name" value="DsbD_TM"/>
    <property type="match status" value="1"/>
</dbReference>
<dbReference type="GO" id="GO:0017004">
    <property type="term" value="P:cytochrome complex assembly"/>
    <property type="evidence" value="ECO:0007669"/>
    <property type="project" value="UniProtKB-KW"/>
</dbReference>
<keyword evidence="6 7" id="KW-0472">Membrane</keyword>
<keyword evidence="3 7" id="KW-0812">Transmembrane</keyword>
<evidence type="ECO:0000313" key="9">
    <source>
        <dbReference type="EMBL" id="MCP3055619.1"/>
    </source>
</evidence>
<comment type="similarity">
    <text evidence="2">Belongs to the DsbD family.</text>
</comment>
<gene>
    <name evidence="9" type="ORF">MJ956_10750</name>
</gene>
<evidence type="ECO:0000313" key="10">
    <source>
        <dbReference type="Proteomes" id="UP001155220"/>
    </source>
</evidence>